<feature type="transmembrane region" description="Helical" evidence="5">
    <location>
        <begin position="390"/>
        <end position="407"/>
    </location>
</feature>
<feature type="transmembrane region" description="Helical" evidence="5">
    <location>
        <begin position="151"/>
        <end position="172"/>
    </location>
</feature>
<dbReference type="GO" id="GO:0022857">
    <property type="term" value="F:transmembrane transporter activity"/>
    <property type="evidence" value="ECO:0007669"/>
    <property type="project" value="InterPro"/>
</dbReference>
<feature type="transmembrane region" description="Helical" evidence="5">
    <location>
        <begin position="427"/>
        <end position="447"/>
    </location>
</feature>
<protein>
    <submittedName>
        <fullName evidence="7">Fluconazole resistance protein 1</fullName>
    </submittedName>
</protein>
<sequence length="573" mass="62283">MPFTHLTAAPSTASTSTTQDYPKIDVELSVIPCSGSEGSWTPEKHIHPRQWSQGRKAYDTCLIVFLEFFTTMISTAGSPVAGHIYADLNLSPVAATCVFVSTYLIGQTIGGVFFPPWSESFGRKKLYVISTGLYSLSCILVGKVPTIPGIVIGRFIGGLLSSVPTIVATGSIEDLWDTNARVWWLYWWSLVANLGILTGPVFSDLVMRSTHWTWVFYTAAIVTACVTMLLLTIRESRPSVVLARAQALTQVQGLSTNTTSPGKIFPSTHEKLDLLRPLRLFFTEPIVFLAAVISAIAFGLVYLFTEVLPLVYVDMGFGDASMNLPFLPLVIGMVFSALTRLYDRRVLAERMSRSLPLTPESKFAGFIIGAPLLAVGLWLFAWTIPPSTTSAHWIIPTIALIPIGYAVNEFDYVLAGYLTDCYQTYSASSFACLSLARSLLSATFPLFGRALFDSLGFNVATSVFATLATVLCAVPPMLLRTESVIGAIAGAQGSLADSVRGDGCRVWGFFDGALVEDKVEYAERVVDELSAADFRGHPVQHDTEEAEEGISVFDASISQLRGIVSNCCFRGIL</sequence>
<dbReference type="GO" id="GO:0016020">
    <property type="term" value="C:membrane"/>
    <property type="evidence" value="ECO:0007669"/>
    <property type="project" value="UniProtKB-SubCell"/>
</dbReference>
<dbReference type="Pfam" id="PF07690">
    <property type="entry name" value="MFS_1"/>
    <property type="match status" value="1"/>
</dbReference>
<evidence type="ECO:0000259" key="6">
    <source>
        <dbReference type="PROSITE" id="PS50850"/>
    </source>
</evidence>
<dbReference type="Gene3D" id="1.20.1250.20">
    <property type="entry name" value="MFS general substrate transporter like domains"/>
    <property type="match status" value="1"/>
</dbReference>
<feature type="transmembrane region" description="Helical" evidence="5">
    <location>
        <begin position="184"/>
        <end position="202"/>
    </location>
</feature>
<evidence type="ECO:0000256" key="3">
    <source>
        <dbReference type="ARBA" id="ARBA00022989"/>
    </source>
</evidence>
<feature type="domain" description="Major facilitator superfamily (MFS) profile" evidence="6">
    <location>
        <begin position="56"/>
        <end position="484"/>
    </location>
</feature>
<feature type="transmembrane region" description="Helical" evidence="5">
    <location>
        <begin position="126"/>
        <end position="145"/>
    </location>
</feature>
<feature type="transmembrane region" description="Helical" evidence="5">
    <location>
        <begin position="459"/>
        <end position="479"/>
    </location>
</feature>
<keyword evidence="4 5" id="KW-0472">Membrane</keyword>
<feature type="transmembrane region" description="Helical" evidence="5">
    <location>
        <begin position="57"/>
        <end position="81"/>
    </location>
</feature>
<feature type="transmembrane region" description="Helical" evidence="5">
    <location>
        <begin position="324"/>
        <end position="342"/>
    </location>
</feature>
<evidence type="ECO:0000313" key="7">
    <source>
        <dbReference type="EMBL" id="KXH33349.1"/>
    </source>
</evidence>
<evidence type="ECO:0000256" key="2">
    <source>
        <dbReference type="ARBA" id="ARBA00022692"/>
    </source>
</evidence>
<dbReference type="OrthoDB" id="5410178at2759"/>
<organism evidence="7 8">
    <name type="scientific">Colletotrichum simmondsii</name>
    <dbReference type="NCBI Taxonomy" id="703756"/>
    <lineage>
        <taxon>Eukaryota</taxon>
        <taxon>Fungi</taxon>
        <taxon>Dikarya</taxon>
        <taxon>Ascomycota</taxon>
        <taxon>Pezizomycotina</taxon>
        <taxon>Sordariomycetes</taxon>
        <taxon>Hypocreomycetidae</taxon>
        <taxon>Glomerellales</taxon>
        <taxon>Glomerellaceae</taxon>
        <taxon>Colletotrichum</taxon>
        <taxon>Colletotrichum acutatum species complex</taxon>
    </lineage>
</organism>
<keyword evidence="8" id="KW-1185">Reference proteome</keyword>
<dbReference type="AlphaFoldDB" id="A0A135SBR9"/>
<feature type="transmembrane region" description="Helical" evidence="5">
    <location>
        <begin position="93"/>
        <end position="114"/>
    </location>
</feature>
<dbReference type="InterPro" id="IPR020846">
    <property type="entry name" value="MFS_dom"/>
</dbReference>
<feature type="transmembrane region" description="Helical" evidence="5">
    <location>
        <begin position="286"/>
        <end position="304"/>
    </location>
</feature>
<dbReference type="Proteomes" id="UP000070328">
    <property type="component" value="Unassembled WGS sequence"/>
</dbReference>
<dbReference type="PROSITE" id="PS50850">
    <property type="entry name" value="MFS"/>
    <property type="match status" value="1"/>
</dbReference>
<keyword evidence="2 5" id="KW-0812">Transmembrane</keyword>
<dbReference type="InterPro" id="IPR011701">
    <property type="entry name" value="MFS"/>
</dbReference>
<keyword evidence="3 5" id="KW-1133">Transmembrane helix</keyword>
<proteinExistence type="predicted"/>
<evidence type="ECO:0000256" key="5">
    <source>
        <dbReference type="SAM" id="Phobius"/>
    </source>
</evidence>
<comment type="subcellular location">
    <subcellularLocation>
        <location evidence="1">Membrane</location>
        <topology evidence="1">Multi-pass membrane protein</topology>
    </subcellularLocation>
</comment>
<evidence type="ECO:0000256" key="1">
    <source>
        <dbReference type="ARBA" id="ARBA00004141"/>
    </source>
</evidence>
<comment type="caution">
    <text evidence="7">The sequence shown here is derived from an EMBL/GenBank/DDBJ whole genome shotgun (WGS) entry which is preliminary data.</text>
</comment>
<evidence type="ECO:0000313" key="8">
    <source>
        <dbReference type="Proteomes" id="UP000070328"/>
    </source>
</evidence>
<dbReference type="EMBL" id="JFBX01000622">
    <property type="protein sequence ID" value="KXH33349.1"/>
    <property type="molecule type" value="Genomic_DNA"/>
</dbReference>
<dbReference type="InterPro" id="IPR036259">
    <property type="entry name" value="MFS_trans_sf"/>
</dbReference>
<dbReference type="PANTHER" id="PTHR23502:SF157">
    <property type="entry name" value="MAJOR FACILITATOR SUPERFAMILY (MFS) PROFILE DOMAIN-CONTAINING PROTEIN-RELATED"/>
    <property type="match status" value="1"/>
</dbReference>
<feature type="transmembrane region" description="Helical" evidence="5">
    <location>
        <begin position="214"/>
        <end position="233"/>
    </location>
</feature>
<accession>A0A135SBR9</accession>
<gene>
    <name evidence="7" type="ORF">CSIM01_03263</name>
</gene>
<feature type="transmembrane region" description="Helical" evidence="5">
    <location>
        <begin position="363"/>
        <end position="384"/>
    </location>
</feature>
<dbReference type="SUPFAM" id="SSF103473">
    <property type="entry name" value="MFS general substrate transporter"/>
    <property type="match status" value="1"/>
</dbReference>
<name>A0A135SBR9_9PEZI</name>
<reference evidence="7 8" key="1">
    <citation type="submission" date="2014-02" db="EMBL/GenBank/DDBJ databases">
        <title>The genome sequence of Colletotrichum simmondsii CBS122122.</title>
        <authorList>
            <person name="Baroncelli R."/>
            <person name="Thon M.R."/>
        </authorList>
    </citation>
    <scope>NUCLEOTIDE SEQUENCE [LARGE SCALE GENOMIC DNA]</scope>
    <source>
        <strain evidence="7 8">CBS122122</strain>
    </source>
</reference>
<evidence type="ECO:0000256" key="4">
    <source>
        <dbReference type="ARBA" id="ARBA00023136"/>
    </source>
</evidence>
<dbReference type="PANTHER" id="PTHR23502">
    <property type="entry name" value="MAJOR FACILITATOR SUPERFAMILY"/>
    <property type="match status" value="1"/>
</dbReference>